<evidence type="ECO:0000313" key="3">
    <source>
        <dbReference type="EMBL" id="GAU93344.1"/>
    </source>
</evidence>
<dbReference type="OrthoDB" id="21270at2759"/>
<evidence type="ECO:0000256" key="1">
    <source>
        <dbReference type="SAM" id="MobiDB-lite"/>
    </source>
</evidence>
<dbReference type="EMBL" id="BDGG01000002">
    <property type="protein sequence ID" value="GAU93344.1"/>
    <property type="molecule type" value="Genomic_DNA"/>
</dbReference>
<dbReference type="GO" id="GO:0099078">
    <property type="term" value="C:BORC complex"/>
    <property type="evidence" value="ECO:0007669"/>
    <property type="project" value="TreeGrafter"/>
</dbReference>
<dbReference type="Pfam" id="PF10157">
    <property type="entry name" value="BORCS6"/>
    <property type="match status" value="1"/>
</dbReference>
<accession>A0A1D1UUK8</accession>
<dbReference type="STRING" id="947166.A0A1D1UUK8"/>
<dbReference type="GO" id="GO:0032418">
    <property type="term" value="P:lysosome localization"/>
    <property type="evidence" value="ECO:0007669"/>
    <property type="project" value="TreeGrafter"/>
</dbReference>
<dbReference type="PANTHER" id="PTHR13440:SF7">
    <property type="entry name" value="BLOC-1 RELATED COMPLEX SUBUNIT 6"/>
    <property type="match status" value="1"/>
</dbReference>
<protein>
    <recommendedName>
        <fullName evidence="2">BLOC-1-related complex subunit 6 C-terminal helix domain-containing protein</fullName>
    </recommendedName>
</protein>
<sequence length="247" mass="27128">MAQKMANGTAKPDSLPLNLGAAMTDGSTAGKVEVAGGSDRSISPEERSKTPDSGPNNDDEIVSESDSRKDASGTDPDGSPSSSLQKQSGMVEFVVDDFMEHIKEGGMYSSSSAFNLAPVDPRVLENLEHLISKLCENVVEMDSYLTEQMQQMCQLTAEHVRVYRSGIEKTCDNVDICIKTIYQLMARTEGVILTTASSNVKQQKFAETSFLFFPELHKQMRNISAIQEQVKEIKRMVTILEGYVDSL</sequence>
<comment type="caution">
    <text evidence="3">The sequence shown here is derived from an EMBL/GenBank/DDBJ whole genome shotgun (WGS) entry which is preliminary data.</text>
</comment>
<dbReference type="AlphaFoldDB" id="A0A1D1UUK8"/>
<feature type="domain" description="BLOC-1-related complex subunit 6 C-terminal helix" evidence="2">
    <location>
        <begin position="117"/>
        <end position="190"/>
    </location>
</feature>
<feature type="compositionally biased region" description="Low complexity" evidence="1">
    <location>
        <begin position="73"/>
        <end position="83"/>
    </location>
</feature>
<dbReference type="Proteomes" id="UP000186922">
    <property type="component" value="Unassembled WGS sequence"/>
</dbReference>
<evidence type="ECO:0000259" key="2">
    <source>
        <dbReference type="Pfam" id="PF10157"/>
    </source>
</evidence>
<proteinExistence type="predicted"/>
<dbReference type="InterPro" id="IPR019314">
    <property type="entry name" value="BORCS6"/>
</dbReference>
<feature type="region of interest" description="Disordered" evidence="1">
    <location>
        <begin position="1"/>
        <end position="87"/>
    </location>
</feature>
<gene>
    <name evidence="3" type="primary">RvY_05298</name>
    <name evidence="3" type="synonym">RvY_05298.1</name>
    <name evidence="3" type="ORF">RvY_05298-1</name>
</gene>
<evidence type="ECO:0000313" key="4">
    <source>
        <dbReference type="Proteomes" id="UP000186922"/>
    </source>
</evidence>
<organism evidence="3 4">
    <name type="scientific">Ramazzottius varieornatus</name>
    <name type="common">Water bear</name>
    <name type="synonym">Tardigrade</name>
    <dbReference type="NCBI Taxonomy" id="947166"/>
    <lineage>
        <taxon>Eukaryota</taxon>
        <taxon>Metazoa</taxon>
        <taxon>Ecdysozoa</taxon>
        <taxon>Tardigrada</taxon>
        <taxon>Eutardigrada</taxon>
        <taxon>Parachela</taxon>
        <taxon>Hypsibioidea</taxon>
        <taxon>Ramazzottiidae</taxon>
        <taxon>Ramazzottius</taxon>
    </lineage>
</organism>
<name>A0A1D1UUK8_RAMVA</name>
<dbReference type="PANTHER" id="PTHR13440">
    <property type="entry name" value="BLOC-1 RELATED COMPLEX SUBUNIT 6"/>
    <property type="match status" value="1"/>
</dbReference>
<reference evidence="3 4" key="1">
    <citation type="journal article" date="2016" name="Nat. Commun.">
        <title>Extremotolerant tardigrade genome and improved radiotolerance of human cultured cells by tardigrade-unique protein.</title>
        <authorList>
            <person name="Hashimoto T."/>
            <person name="Horikawa D.D."/>
            <person name="Saito Y."/>
            <person name="Kuwahara H."/>
            <person name="Kozuka-Hata H."/>
            <person name="Shin-I T."/>
            <person name="Minakuchi Y."/>
            <person name="Ohishi K."/>
            <person name="Motoyama A."/>
            <person name="Aizu T."/>
            <person name="Enomoto A."/>
            <person name="Kondo K."/>
            <person name="Tanaka S."/>
            <person name="Hara Y."/>
            <person name="Koshikawa S."/>
            <person name="Sagara H."/>
            <person name="Miura T."/>
            <person name="Yokobori S."/>
            <person name="Miyagawa K."/>
            <person name="Suzuki Y."/>
            <person name="Kubo T."/>
            <person name="Oyama M."/>
            <person name="Kohara Y."/>
            <person name="Fujiyama A."/>
            <person name="Arakawa K."/>
            <person name="Katayama T."/>
            <person name="Toyoda A."/>
            <person name="Kunieda T."/>
        </authorList>
    </citation>
    <scope>NUCLEOTIDE SEQUENCE [LARGE SCALE GENOMIC DNA]</scope>
    <source>
        <strain evidence="3 4">YOKOZUNA-1</strain>
    </source>
</reference>
<dbReference type="InterPro" id="IPR046465">
    <property type="entry name" value="BORCS6_C"/>
</dbReference>
<keyword evidence="4" id="KW-1185">Reference proteome</keyword>